<organism evidence="11 12">
    <name type="scientific">Hypnocyclicus thermotrophus</name>
    <dbReference type="NCBI Taxonomy" id="1627895"/>
    <lineage>
        <taxon>Bacteria</taxon>
        <taxon>Fusobacteriati</taxon>
        <taxon>Fusobacteriota</taxon>
        <taxon>Fusobacteriia</taxon>
        <taxon>Fusobacteriales</taxon>
        <taxon>Fusobacteriaceae</taxon>
        <taxon>Hypnocyclicus</taxon>
    </lineage>
</organism>
<dbReference type="Gene3D" id="3.40.50.300">
    <property type="entry name" value="P-loop containing nucleotide triphosphate hydrolases"/>
    <property type="match status" value="1"/>
</dbReference>
<dbReference type="GO" id="GO:0005886">
    <property type="term" value="C:plasma membrane"/>
    <property type="evidence" value="ECO:0007669"/>
    <property type="project" value="UniProtKB-SubCell"/>
</dbReference>
<evidence type="ECO:0000256" key="4">
    <source>
        <dbReference type="ARBA" id="ARBA00022496"/>
    </source>
</evidence>
<evidence type="ECO:0000256" key="3">
    <source>
        <dbReference type="ARBA" id="ARBA00022475"/>
    </source>
</evidence>
<sequence>MYIEIKNLNYNNILKNINFSIKKSSFNVILGPNGAGKSTLLKILSNNIKNYSGKITINNKNVKNYHNKEFAKLLSIIHQNNTPSLEFSVYDTVMFGRYIHQSRFNQNIKTDKEIVLETLKNLDLLEYKDKSILKLSGGEQKRVFIAQSIVQESDILLLDEPTANLDIKHQIKILELCKKLNKTGKTIIMVLHDINLAINYSDNIIFIKNGTIKNITSSNSINPLILDDIYSINLEIFNNSNNKKIFFPKIKK</sequence>
<dbReference type="InterPro" id="IPR003439">
    <property type="entry name" value="ABC_transporter-like_ATP-bd"/>
</dbReference>
<evidence type="ECO:0000256" key="2">
    <source>
        <dbReference type="ARBA" id="ARBA00022448"/>
    </source>
</evidence>
<dbReference type="AlphaFoldDB" id="A0AA46E0G8"/>
<dbReference type="FunFam" id="3.40.50.300:FF:000134">
    <property type="entry name" value="Iron-enterobactin ABC transporter ATP-binding protein"/>
    <property type="match status" value="1"/>
</dbReference>
<dbReference type="CDD" id="cd03214">
    <property type="entry name" value="ABC_Iron-Siderophores_B12_Hemin"/>
    <property type="match status" value="1"/>
</dbReference>
<dbReference type="InterPro" id="IPR051535">
    <property type="entry name" value="Siderophore_ABC-ATPase"/>
</dbReference>
<dbReference type="PROSITE" id="PS00211">
    <property type="entry name" value="ABC_TRANSPORTER_1"/>
    <property type="match status" value="1"/>
</dbReference>
<keyword evidence="8" id="KW-0406">Ion transport</keyword>
<keyword evidence="2" id="KW-0813">Transport</keyword>
<dbReference type="Pfam" id="PF00005">
    <property type="entry name" value="ABC_tran"/>
    <property type="match status" value="1"/>
</dbReference>
<dbReference type="EMBL" id="SOBG01000001">
    <property type="protein sequence ID" value="TDT72228.1"/>
    <property type="molecule type" value="Genomic_DNA"/>
</dbReference>
<evidence type="ECO:0000313" key="12">
    <source>
        <dbReference type="Proteomes" id="UP000294678"/>
    </source>
</evidence>
<keyword evidence="12" id="KW-1185">Reference proteome</keyword>
<protein>
    <submittedName>
        <fullName evidence="11">Iron complex transport system ATP-binding protein</fullName>
    </submittedName>
</protein>
<dbReference type="GO" id="GO:0006826">
    <property type="term" value="P:iron ion transport"/>
    <property type="evidence" value="ECO:0007669"/>
    <property type="project" value="UniProtKB-KW"/>
</dbReference>
<keyword evidence="4" id="KW-0410">Iron transport</keyword>
<evidence type="ECO:0000313" key="11">
    <source>
        <dbReference type="EMBL" id="TDT72228.1"/>
    </source>
</evidence>
<keyword evidence="3" id="KW-1003">Cell membrane</keyword>
<evidence type="ECO:0000256" key="6">
    <source>
        <dbReference type="ARBA" id="ARBA00022840"/>
    </source>
</evidence>
<dbReference type="SMART" id="SM00382">
    <property type="entry name" value="AAA"/>
    <property type="match status" value="1"/>
</dbReference>
<evidence type="ECO:0000256" key="5">
    <source>
        <dbReference type="ARBA" id="ARBA00022741"/>
    </source>
</evidence>
<name>A0AA46E0G8_9FUSO</name>
<dbReference type="InterPro" id="IPR027417">
    <property type="entry name" value="P-loop_NTPase"/>
</dbReference>
<dbReference type="PANTHER" id="PTHR42771">
    <property type="entry name" value="IRON(3+)-HYDROXAMATE IMPORT ATP-BINDING PROTEIN FHUC"/>
    <property type="match status" value="1"/>
</dbReference>
<evidence type="ECO:0000256" key="9">
    <source>
        <dbReference type="ARBA" id="ARBA00023136"/>
    </source>
</evidence>
<dbReference type="PROSITE" id="PS50893">
    <property type="entry name" value="ABC_TRANSPORTER_2"/>
    <property type="match status" value="1"/>
</dbReference>
<evidence type="ECO:0000256" key="1">
    <source>
        <dbReference type="ARBA" id="ARBA00004202"/>
    </source>
</evidence>
<evidence type="ECO:0000256" key="7">
    <source>
        <dbReference type="ARBA" id="ARBA00023004"/>
    </source>
</evidence>
<gene>
    <name evidence="11" type="ORF">EV215_0015</name>
</gene>
<dbReference type="PANTHER" id="PTHR42771:SF10">
    <property type="entry name" value="FERRICHROME TRANSPORT ATP-BINDING PROTEIN FHUC"/>
    <property type="match status" value="1"/>
</dbReference>
<dbReference type="InterPro" id="IPR017871">
    <property type="entry name" value="ABC_transporter-like_CS"/>
</dbReference>
<comment type="subcellular location">
    <subcellularLocation>
        <location evidence="1">Cell membrane</location>
        <topology evidence="1">Peripheral membrane protein</topology>
    </subcellularLocation>
</comment>
<keyword evidence="9" id="KW-0472">Membrane</keyword>
<dbReference type="InterPro" id="IPR003593">
    <property type="entry name" value="AAA+_ATPase"/>
</dbReference>
<dbReference type="GO" id="GO:0005524">
    <property type="term" value="F:ATP binding"/>
    <property type="evidence" value="ECO:0007669"/>
    <property type="project" value="UniProtKB-KW"/>
</dbReference>
<evidence type="ECO:0000256" key="8">
    <source>
        <dbReference type="ARBA" id="ARBA00023065"/>
    </source>
</evidence>
<keyword evidence="7" id="KW-0408">Iron</keyword>
<evidence type="ECO:0000259" key="10">
    <source>
        <dbReference type="PROSITE" id="PS50893"/>
    </source>
</evidence>
<keyword evidence="6 11" id="KW-0067">ATP-binding</keyword>
<dbReference type="RefSeq" id="WP_166667283.1">
    <property type="nucleotide sequence ID" value="NZ_SOBG01000001.1"/>
</dbReference>
<dbReference type="SUPFAM" id="SSF52540">
    <property type="entry name" value="P-loop containing nucleoside triphosphate hydrolases"/>
    <property type="match status" value="1"/>
</dbReference>
<dbReference type="Proteomes" id="UP000294678">
    <property type="component" value="Unassembled WGS sequence"/>
</dbReference>
<proteinExistence type="predicted"/>
<feature type="domain" description="ABC transporter" evidence="10">
    <location>
        <begin position="3"/>
        <end position="234"/>
    </location>
</feature>
<accession>A0AA46E0G8</accession>
<keyword evidence="5" id="KW-0547">Nucleotide-binding</keyword>
<reference evidence="11 12" key="1">
    <citation type="submission" date="2019-03" db="EMBL/GenBank/DDBJ databases">
        <title>Genomic Encyclopedia of Type Strains, Phase IV (KMG-IV): sequencing the most valuable type-strain genomes for metagenomic binning, comparative biology and taxonomic classification.</title>
        <authorList>
            <person name="Goeker M."/>
        </authorList>
    </citation>
    <scope>NUCLEOTIDE SEQUENCE [LARGE SCALE GENOMIC DNA]</scope>
    <source>
        <strain evidence="11 12">DSM 100055</strain>
    </source>
</reference>
<comment type="caution">
    <text evidence="11">The sequence shown here is derived from an EMBL/GenBank/DDBJ whole genome shotgun (WGS) entry which is preliminary data.</text>
</comment>
<dbReference type="GO" id="GO:0016887">
    <property type="term" value="F:ATP hydrolysis activity"/>
    <property type="evidence" value="ECO:0007669"/>
    <property type="project" value="InterPro"/>
</dbReference>